<protein>
    <submittedName>
        <fullName evidence="3">Uncharacterized protein LOC117150791</fullName>
    </submittedName>
</protein>
<evidence type="ECO:0000256" key="1">
    <source>
        <dbReference type="SAM" id="SignalP"/>
    </source>
</evidence>
<dbReference type="PANTHER" id="PTHR21163:SF0">
    <property type="entry name" value="GH08205P-RELATED"/>
    <property type="match status" value="1"/>
</dbReference>
<dbReference type="GeneID" id="117150791"/>
<dbReference type="InterPro" id="IPR010629">
    <property type="entry name" value="Ins_allergen"/>
</dbReference>
<dbReference type="Proteomes" id="UP000515162">
    <property type="component" value="Chromosome 2L"/>
</dbReference>
<sequence>MHRLVVIFSFCLLLVAGQSVVEPQESQELSDSTTTFIVDGFPDESQELPGIVAETDEEIEMNAHKINWLPVWEEQEHVRFAREVTEKPVGTTATPENSTPKDTVELVLQPKENQECPTSAERGLTNLIRVARPLLPAATLKNILANGVEDPQVQALIKLLRSDGFKTQVQLLKATKQHQLLHDYVCRRLKLDPTYYAEYVRVFLDLHISDPPTIKLPNRRPGVRGLLQDLREALPRSALRDMYQRLYSSDSELSSAIRLIRGSEFRRLLRDLRQLKEYRSLAADLEKSGVPLRQLQQLVSNALGWSTVDMAGETIIWSL</sequence>
<feature type="signal peptide" evidence="1">
    <location>
        <begin position="1"/>
        <end position="17"/>
    </location>
</feature>
<evidence type="ECO:0000313" key="3">
    <source>
        <dbReference type="RefSeq" id="XP_033173727.1"/>
    </source>
</evidence>
<dbReference type="RefSeq" id="XP_033173727.1">
    <property type="nucleotide sequence ID" value="XM_033317836.1"/>
</dbReference>
<reference evidence="3" key="1">
    <citation type="submission" date="2025-08" db="UniProtKB">
        <authorList>
            <consortium name="RefSeq"/>
        </authorList>
    </citation>
    <scope>IDENTIFICATION</scope>
    <source>
        <strain evidence="3">Mau12</strain>
        <tissue evidence="3">Whole Body</tissue>
    </source>
</reference>
<dbReference type="PANTHER" id="PTHR21163">
    <property type="entry name" value="PROTEIN G12"/>
    <property type="match status" value="1"/>
</dbReference>
<gene>
    <name evidence="3" type="primary">LOC117150791</name>
</gene>
<feature type="chain" id="PRO_5027952294" evidence="1">
    <location>
        <begin position="18"/>
        <end position="319"/>
    </location>
</feature>
<proteinExistence type="predicted"/>
<keyword evidence="2" id="KW-1185">Reference proteome</keyword>
<evidence type="ECO:0000313" key="2">
    <source>
        <dbReference type="Proteomes" id="UP000515162"/>
    </source>
</evidence>
<dbReference type="Pfam" id="PF06757">
    <property type="entry name" value="Ins_allergen_rp"/>
    <property type="match status" value="1"/>
</dbReference>
<name>A0A6P8L6V9_DROMA</name>
<keyword evidence="1" id="KW-0732">Signal</keyword>
<accession>A0A6P8L6V9</accession>
<dbReference type="AlphaFoldDB" id="A0A6P8L6V9"/>
<organism evidence="2 3">
    <name type="scientific">Drosophila mauritiana</name>
    <name type="common">Fruit fly</name>
    <dbReference type="NCBI Taxonomy" id="7226"/>
    <lineage>
        <taxon>Eukaryota</taxon>
        <taxon>Metazoa</taxon>
        <taxon>Ecdysozoa</taxon>
        <taxon>Arthropoda</taxon>
        <taxon>Hexapoda</taxon>
        <taxon>Insecta</taxon>
        <taxon>Pterygota</taxon>
        <taxon>Neoptera</taxon>
        <taxon>Endopterygota</taxon>
        <taxon>Diptera</taxon>
        <taxon>Brachycera</taxon>
        <taxon>Muscomorpha</taxon>
        <taxon>Ephydroidea</taxon>
        <taxon>Drosophilidae</taxon>
        <taxon>Drosophila</taxon>
        <taxon>Sophophora</taxon>
    </lineage>
</organism>